<dbReference type="EMBL" id="LNZB01000015">
    <property type="protein sequence ID" value="KTD82404.1"/>
    <property type="molecule type" value="Genomic_DNA"/>
</dbReference>
<gene>
    <name evidence="1" type="ORF">Lwal_0881</name>
</gene>
<dbReference type="Proteomes" id="UP000054729">
    <property type="component" value="Unassembled WGS sequence"/>
</dbReference>
<organism evidence="1 2">
    <name type="scientific">Legionella waltersii</name>
    <dbReference type="NCBI Taxonomy" id="66969"/>
    <lineage>
        <taxon>Bacteria</taxon>
        <taxon>Pseudomonadati</taxon>
        <taxon>Pseudomonadota</taxon>
        <taxon>Gammaproteobacteria</taxon>
        <taxon>Legionellales</taxon>
        <taxon>Legionellaceae</taxon>
        <taxon>Legionella</taxon>
    </lineage>
</organism>
<protein>
    <submittedName>
        <fullName evidence="1">Substrate of the Dot/Icm secretion system</fullName>
    </submittedName>
</protein>
<evidence type="ECO:0000313" key="1">
    <source>
        <dbReference type="EMBL" id="KTD82404.1"/>
    </source>
</evidence>
<sequence>MRAKQVSNKNIKKDDDTKKMATGIDSAAEFIELIVPTKLPIPKEKEERELQIQFLPKRVESSENQVSITFPLLIQQRDKSIKKQRKLTLFPESIQYSQYSAFLQLIYTREDDRAYFYLKCQSIINVFNYDLSKLLAILNDSITASKGQVINQVEVIDEESKASARKTVVHGPRDLDKLLKDVFDFNINCLKRFEELVEHQDKEAYENSKALGLLLDKIFSDYKRVDIKEYQSAFARVLKVLEHEDFKYDPQIALSITPIRQALGILSESKNCRNQGVQVTARQIELVLEELRKHEDKTPGANSWLSPGSVDEFFTLIDDLSSTYLDNPSISV</sequence>
<dbReference type="AlphaFoldDB" id="A0A0W1AM60"/>
<dbReference type="RefSeq" id="WP_058479696.1">
    <property type="nucleotide sequence ID" value="NZ_CAAAIQ010000006.1"/>
</dbReference>
<comment type="caution">
    <text evidence="1">The sequence shown here is derived from an EMBL/GenBank/DDBJ whole genome shotgun (WGS) entry which is preliminary data.</text>
</comment>
<keyword evidence="2" id="KW-1185">Reference proteome</keyword>
<reference evidence="1 2" key="1">
    <citation type="submission" date="2015-11" db="EMBL/GenBank/DDBJ databases">
        <title>Genomic analysis of 38 Legionella species identifies large and diverse effector repertoires.</title>
        <authorList>
            <person name="Burstein D."/>
            <person name="Amaro F."/>
            <person name="Zusman T."/>
            <person name="Lifshitz Z."/>
            <person name="Cohen O."/>
            <person name="Gilbert J.A."/>
            <person name="Pupko T."/>
            <person name="Shuman H.A."/>
            <person name="Segal G."/>
        </authorList>
    </citation>
    <scope>NUCLEOTIDE SEQUENCE [LARGE SCALE GENOMIC DNA]</scope>
    <source>
        <strain evidence="1 2">ATCC 51914</strain>
    </source>
</reference>
<dbReference type="PATRIC" id="fig|66969.6.peg.957"/>
<name>A0A0W1AM60_9GAMM</name>
<dbReference type="OrthoDB" id="9938854at2"/>
<accession>A0A0W1AM60</accession>
<proteinExistence type="predicted"/>
<evidence type="ECO:0000313" key="2">
    <source>
        <dbReference type="Proteomes" id="UP000054729"/>
    </source>
</evidence>